<evidence type="ECO:0000313" key="2">
    <source>
        <dbReference type="Proteomes" id="UP000679213"/>
    </source>
</evidence>
<dbReference type="EMBL" id="LR792632">
    <property type="protein sequence ID" value="CAB3288370.1"/>
    <property type="molecule type" value="Genomic_DNA"/>
</dbReference>
<dbReference type="Pfam" id="PF26241">
    <property type="entry name" value="Cas_Csc1"/>
    <property type="match status" value="1"/>
</dbReference>
<dbReference type="AlphaFoldDB" id="A0A8D6PR17"/>
<dbReference type="KEGG" id="mesg:MLAUSG7_0692"/>
<name>A0A8D6PR17_9EURY</name>
<evidence type="ECO:0000313" key="1">
    <source>
        <dbReference type="EMBL" id="CAB3288370.1"/>
    </source>
</evidence>
<accession>A0A8D6PR17</accession>
<dbReference type="Proteomes" id="UP000679213">
    <property type="component" value="Chromosome I"/>
</dbReference>
<gene>
    <name evidence="1" type="ORF">MLAUSG7_0692</name>
</gene>
<proteinExistence type="predicted"/>
<reference evidence="1 2" key="1">
    <citation type="submission" date="2020-04" db="EMBL/GenBank/DDBJ databases">
        <authorList>
            <consortium name="Genoscope - CEA"/>
            <person name="William W."/>
        </authorList>
    </citation>
    <scope>NUCLEOTIDE SEQUENCE [LARGE SCALE GENOMIC DNA]</scope>
    <source>
        <strain evidence="1 2">SG7</strain>
    </source>
</reference>
<organism evidence="1 2">
    <name type="scientific">Methanocaldococcus lauensis</name>
    <dbReference type="NCBI Taxonomy" id="2546128"/>
    <lineage>
        <taxon>Archaea</taxon>
        <taxon>Methanobacteriati</taxon>
        <taxon>Methanobacteriota</taxon>
        <taxon>Methanomada group</taxon>
        <taxon>Methanococci</taxon>
        <taxon>Methanococcales</taxon>
        <taxon>Methanocaldococcaceae</taxon>
        <taxon>Methanocaldococcus</taxon>
    </lineage>
</organism>
<sequence>MSNMLRHYKITLLSPLFCYNKTEGGVASTEPFIGDISLDYALNFALAKKREYTYQIKDKPDYDEIKEFGFVWTIGRPIYYEKTPIFARKTSEISDYMVRRDIIEQMGKGLFKNYFHIQGIKEGSIFEASLLTFEDIKLPKTFTLRIGVGRECLLLFEEKKEKPEEIWLNLYTIKKIFGKDVKLRESQMIRFVLSHYIIGTGFKVEDLEHIFSN</sequence>
<protein>
    <submittedName>
        <fullName evidence="1">CRISPR-associated protein Csc1</fullName>
    </submittedName>
</protein>
<dbReference type="InterPro" id="IPR017576">
    <property type="entry name" value="CRISPR-assoc_prot_Csc1"/>
</dbReference>
<keyword evidence="2" id="KW-1185">Reference proteome</keyword>